<dbReference type="EMBL" id="JAVRHR010000003">
    <property type="protein sequence ID" value="MDT0608158.1"/>
    <property type="molecule type" value="Genomic_DNA"/>
</dbReference>
<dbReference type="PANTHER" id="PTHR43328:SF1">
    <property type="entry name" value="N-ACETYLTRANSFERASE DOMAIN-CONTAINING PROTEIN"/>
    <property type="match status" value="1"/>
</dbReference>
<dbReference type="RefSeq" id="WP_311352629.1">
    <property type="nucleotide sequence ID" value="NZ_JAVRHR010000003.1"/>
</dbReference>
<keyword evidence="2" id="KW-0808">Transferase</keyword>
<reference evidence="2 3" key="1">
    <citation type="submission" date="2023-09" db="EMBL/GenBank/DDBJ databases">
        <authorList>
            <person name="Rey-Velasco X."/>
        </authorList>
    </citation>
    <scope>NUCLEOTIDE SEQUENCE [LARGE SCALE GENOMIC DNA]</scope>
    <source>
        <strain evidence="2 3">F388</strain>
    </source>
</reference>
<dbReference type="SUPFAM" id="SSF55729">
    <property type="entry name" value="Acyl-CoA N-acyltransferases (Nat)"/>
    <property type="match status" value="1"/>
</dbReference>
<feature type="domain" description="N-acetyltransferase" evidence="1">
    <location>
        <begin position="15"/>
        <end position="174"/>
    </location>
</feature>
<accession>A0ABU3AGB7</accession>
<evidence type="ECO:0000259" key="1">
    <source>
        <dbReference type="PROSITE" id="PS51186"/>
    </source>
</evidence>
<dbReference type="PROSITE" id="PS51186">
    <property type="entry name" value="GNAT"/>
    <property type="match status" value="1"/>
</dbReference>
<keyword evidence="3" id="KW-1185">Reference proteome</keyword>
<dbReference type="EC" id="2.-.-.-" evidence="2"/>
<dbReference type="GO" id="GO:0016740">
    <property type="term" value="F:transferase activity"/>
    <property type="evidence" value="ECO:0007669"/>
    <property type="project" value="UniProtKB-KW"/>
</dbReference>
<gene>
    <name evidence="2" type="ORF">RM706_14020</name>
</gene>
<evidence type="ECO:0000313" key="2">
    <source>
        <dbReference type="EMBL" id="MDT0608158.1"/>
    </source>
</evidence>
<protein>
    <submittedName>
        <fullName evidence="2">GNAT family protein</fullName>
        <ecNumber evidence="2">2.-.-.-</ecNumber>
    </submittedName>
</protein>
<organism evidence="2 3">
    <name type="scientific">Croceitalea rosinachiae</name>
    <dbReference type="NCBI Taxonomy" id="3075596"/>
    <lineage>
        <taxon>Bacteria</taxon>
        <taxon>Pseudomonadati</taxon>
        <taxon>Bacteroidota</taxon>
        <taxon>Flavobacteriia</taxon>
        <taxon>Flavobacteriales</taxon>
        <taxon>Flavobacteriaceae</taxon>
        <taxon>Croceitalea</taxon>
    </lineage>
</organism>
<dbReference type="InterPro" id="IPR000182">
    <property type="entry name" value="GNAT_dom"/>
</dbReference>
<dbReference type="Pfam" id="PF13302">
    <property type="entry name" value="Acetyltransf_3"/>
    <property type="match status" value="1"/>
</dbReference>
<comment type="caution">
    <text evidence="2">The sequence shown here is derived from an EMBL/GenBank/DDBJ whole genome shotgun (WGS) entry which is preliminary data.</text>
</comment>
<dbReference type="PANTHER" id="PTHR43328">
    <property type="entry name" value="ACETYLTRANSFERASE-RELATED"/>
    <property type="match status" value="1"/>
</dbReference>
<dbReference type="Proteomes" id="UP001255246">
    <property type="component" value="Unassembled WGS sequence"/>
</dbReference>
<dbReference type="Gene3D" id="3.40.630.30">
    <property type="match status" value="1"/>
</dbReference>
<evidence type="ECO:0000313" key="3">
    <source>
        <dbReference type="Proteomes" id="UP001255246"/>
    </source>
</evidence>
<sequence length="179" mass="20788">MYLTLCHLIKIGKKIKIRPLNLSDKAELAKLANNKKVWDNLRDYIPFPYKEGDAEFFINLAIKEEPKQTFGIEYKGKLSGVIGLVKQKDVYQKSAEIGYWIGELYWGNGIATKAVELIIKYGFDKLGLNRIYTGVFEYNIGSMKVLEKNGFKKEGIFKNAIFKNDKVYNEHRFYKLNEK</sequence>
<dbReference type="InterPro" id="IPR016181">
    <property type="entry name" value="Acyl_CoA_acyltransferase"/>
</dbReference>
<name>A0ABU3AGB7_9FLAO</name>
<proteinExistence type="predicted"/>